<feature type="region of interest" description="Disordered" evidence="1">
    <location>
        <begin position="1"/>
        <end position="48"/>
    </location>
</feature>
<keyword evidence="2" id="KW-0472">Membrane</keyword>
<protein>
    <submittedName>
        <fullName evidence="3">Uncharacterized protein</fullName>
    </submittedName>
</protein>
<dbReference type="AlphaFoldDB" id="A0A8S0RQK3"/>
<evidence type="ECO:0000313" key="3">
    <source>
        <dbReference type="EMBL" id="CAA2981494.1"/>
    </source>
</evidence>
<keyword evidence="2" id="KW-0812">Transmembrane</keyword>
<evidence type="ECO:0000256" key="2">
    <source>
        <dbReference type="SAM" id="Phobius"/>
    </source>
</evidence>
<dbReference type="Gramene" id="OE9A076674T1">
    <property type="protein sequence ID" value="OE9A076674C1"/>
    <property type="gene ID" value="OE9A076674"/>
</dbReference>
<keyword evidence="4" id="KW-1185">Reference proteome</keyword>
<dbReference type="Proteomes" id="UP000594638">
    <property type="component" value="Unassembled WGS sequence"/>
</dbReference>
<accession>A0A8S0RQK3</accession>
<proteinExistence type="predicted"/>
<dbReference type="EMBL" id="CACTIH010003674">
    <property type="protein sequence ID" value="CAA2981494.1"/>
    <property type="molecule type" value="Genomic_DNA"/>
</dbReference>
<organism evidence="3 4">
    <name type="scientific">Olea europaea subsp. europaea</name>
    <dbReference type="NCBI Taxonomy" id="158383"/>
    <lineage>
        <taxon>Eukaryota</taxon>
        <taxon>Viridiplantae</taxon>
        <taxon>Streptophyta</taxon>
        <taxon>Embryophyta</taxon>
        <taxon>Tracheophyta</taxon>
        <taxon>Spermatophyta</taxon>
        <taxon>Magnoliopsida</taxon>
        <taxon>eudicotyledons</taxon>
        <taxon>Gunneridae</taxon>
        <taxon>Pentapetalae</taxon>
        <taxon>asterids</taxon>
        <taxon>lamiids</taxon>
        <taxon>Lamiales</taxon>
        <taxon>Oleaceae</taxon>
        <taxon>Oleeae</taxon>
        <taxon>Olea</taxon>
    </lineage>
</organism>
<feature type="compositionally biased region" description="Polar residues" evidence="1">
    <location>
        <begin position="11"/>
        <end position="20"/>
    </location>
</feature>
<feature type="compositionally biased region" description="Polar residues" evidence="1">
    <location>
        <begin position="36"/>
        <end position="48"/>
    </location>
</feature>
<comment type="caution">
    <text evidence="3">The sequence shown here is derived from an EMBL/GenBank/DDBJ whole genome shotgun (WGS) entry which is preliminary data.</text>
</comment>
<name>A0A8S0RQK3_OLEEU</name>
<feature type="transmembrane region" description="Helical" evidence="2">
    <location>
        <begin position="64"/>
        <end position="83"/>
    </location>
</feature>
<reference evidence="3 4" key="1">
    <citation type="submission" date="2019-12" db="EMBL/GenBank/DDBJ databases">
        <authorList>
            <person name="Alioto T."/>
            <person name="Alioto T."/>
            <person name="Gomez Garrido J."/>
        </authorList>
    </citation>
    <scope>NUCLEOTIDE SEQUENCE [LARGE SCALE GENOMIC DNA]</scope>
</reference>
<sequence>MVRTGEHADESISSGTSEPQGNDKGSVKETEINAPYSGSNGSSCQEQQQKLDINSQMELIGHSIIRFSLSLLSGYLISVFFLIHKINIVYRFAILLIYMTP</sequence>
<keyword evidence="2" id="KW-1133">Transmembrane helix</keyword>
<feature type="compositionally biased region" description="Basic and acidic residues" evidence="1">
    <location>
        <begin position="1"/>
        <end position="10"/>
    </location>
</feature>
<evidence type="ECO:0000313" key="4">
    <source>
        <dbReference type="Proteomes" id="UP000594638"/>
    </source>
</evidence>
<gene>
    <name evidence="3" type="ORF">OLEA9_A076674</name>
</gene>
<evidence type="ECO:0000256" key="1">
    <source>
        <dbReference type="SAM" id="MobiDB-lite"/>
    </source>
</evidence>